<comment type="similarity">
    <text evidence="1 8 9">Belongs to the GreA/GreB family.</text>
</comment>
<keyword evidence="13" id="KW-1185">Reference proteome</keyword>
<dbReference type="InterPro" id="IPR018151">
    <property type="entry name" value="TF_GreA/GreB_CS"/>
</dbReference>
<dbReference type="HAMAP" id="MF_00105">
    <property type="entry name" value="GreA_GreB"/>
    <property type="match status" value="1"/>
</dbReference>
<dbReference type="PATRIC" id="fig|1423730.4.peg.1242"/>
<dbReference type="PANTHER" id="PTHR30437">
    <property type="entry name" value="TRANSCRIPTION ELONGATION FACTOR GREA"/>
    <property type="match status" value="1"/>
</dbReference>
<keyword evidence="12" id="KW-0648">Protein biosynthesis</keyword>
<organism evidence="12 13">
    <name type="scientific">Lacticaseibacillus camelliae DSM 22697 = JCM 13995</name>
    <dbReference type="NCBI Taxonomy" id="1423730"/>
    <lineage>
        <taxon>Bacteria</taxon>
        <taxon>Bacillati</taxon>
        <taxon>Bacillota</taxon>
        <taxon>Bacilli</taxon>
        <taxon>Lactobacillales</taxon>
        <taxon>Lactobacillaceae</taxon>
        <taxon>Lacticaseibacillus</taxon>
    </lineage>
</organism>
<keyword evidence="4 8" id="KW-0238">DNA-binding</keyword>
<sequence length="158" mass="17364">MADKTYPMTSEGKKKLEDELERLKTVERPKVVQRIKVARGFGDLSENSEYSAAKDEQATLETRIVQVQTMLHYAEIIDSNEVPQDEVSLGKKVTFVEDGDDEEETYEIVGEAEADAFNGKISNDSPIVQGLIGKKVGDEVSIATPGGSMKVKIVKVEG</sequence>
<dbReference type="Proteomes" id="UP000050865">
    <property type="component" value="Unassembled WGS sequence"/>
</dbReference>
<comment type="caution">
    <text evidence="12">The sequence shown here is derived from an EMBL/GenBank/DDBJ whole genome shotgun (WGS) entry which is preliminary data.</text>
</comment>
<name>A0A0R2F9P8_9LACO</name>
<dbReference type="InterPro" id="IPR036805">
    <property type="entry name" value="Tscrpt_elong_fac_GreA/B_N_sf"/>
</dbReference>
<evidence type="ECO:0000259" key="11">
    <source>
        <dbReference type="Pfam" id="PF03449"/>
    </source>
</evidence>
<dbReference type="NCBIfam" id="NF001263">
    <property type="entry name" value="PRK00226.1-4"/>
    <property type="match status" value="1"/>
</dbReference>
<accession>A0A0R2F9P8</accession>
<dbReference type="SUPFAM" id="SSF46557">
    <property type="entry name" value="GreA transcript cleavage protein, N-terminal domain"/>
    <property type="match status" value="1"/>
</dbReference>
<dbReference type="InterPro" id="IPR001437">
    <property type="entry name" value="Tscrpt_elong_fac_GreA/B_C"/>
</dbReference>
<keyword evidence="3 8" id="KW-0805">Transcription regulation</keyword>
<evidence type="ECO:0000256" key="4">
    <source>
        <dbReference type="ARBA" id="ARBA00023125"/>
    </source>
</evidence>
<dbReference type="RefSeq" id="WP_054664388.1">
    <property type="nucleotide sequence ID" value="NZ_AYZJ01000022.1"/>
</dbReference>
<proteinExistence type="inferred from homology"/>
<evidence type="ECO:0000256" key="2">
    <source>
        <dbReference type="ARBA" id="ARBA00013729"/>
    </source>
</evidence>
<dbReference type="PANTHER" id="PTHR30437:SF4">
    <property type="entry name" value="TRANSCRIPTION ELONGATION FACTOR GREA"/>
    <property type="match status" value="1"/>
</dbReference>
<dbReference type="FunFam" id="1.10.287.180:FF:000001">
    <property type="entry name" value="Transcription elongation factor GreA"/>
    <property type="match status" value="1"/>
</dbReference>
<dbReference type="PROSITE" id="PS00829">
    <property type="entry name" value="GREAB_1"/>
    <property type="match status" value="1"/>
</dbReference>
<dbReference type="GO" id="GO:0032784">
    <property type="term" value="P:regulation of DNA-templated transcription elongation"/>
    <property type="evidence" value="ECO:0007669"/>
    <property type="project" value="UniProtKB-UniRule"/>
</dbReference>
<evidence type="ECO:0000256" key="8">
    <source>
        <dbReference type="HAMAP-Rule" id="MF_00105"/>
    </source>
</evidence>
<dbReference type="InterPro" id="IPR006359">
    <property type="entry name" value="Tscrpt_elong_fac_GreA"/>
</dbReference>
<dbReference type="PIRSF" id="PIRSF006092">
    <property type="entry name" value="GreA_GreB"/>
    <property type="match status" value="1"/>
</dbReference>
<evidence type="ECO:0000256" key="5">
    <source>
        <dbReference type="ARBA" id="ARBA00023163"/>
    </source>
</evidence>
<feature type="domain" description="Transcription elongation factor GreA/GreB N-terminal" evidence="11">
    <location>
        <begin position="7"/>
        <end position="76"/>
    </location>
</feature>
<keyword evidence="12" id="KW-0251">Elongation factor</keyword>
<evidence type="ECO:0000256" key="7">
    <source>
        <dbReference type="ARBA" id="ARBA00030776"/>
    </source>
</evidence>
<dbReference type="FunFam" id="3.10.50.30:FF:000001">
    <property type="entry name" value="Transcription elongation factor GreA"/>
    <property type="match status" value="1"/>
</dbReference>
<dbReference type="GO" id="GO:0006354">
    <property type="term" value="P:DNA-templated transcription elongation"/>
    <property type="evidence" value="ECO:0007669"/>
    <property type="project" value="TreeGrafter"/>
</dbReference>
<dbReference type="NCBIfam" id="TIGR01462">
    <property type="entry name" value="greA"/>
    <property type="match status" value="1"/>
</dbReference>
<dbReference type="Pfam" id="PF01272">
    <property type="entry name" value="GreA_GreB"/>
    <property type="match status" value="1"/>
</dbReference>
<evidence type="ECO:0000256" key="1">
    <source>
        <dbReference type="ARBA" id="ARBA00008213"/>
    </source>
</evidence>
<dbReference type="STRING" id="1423730.FC75_GL001187"/>
<dbReference type="GO" id="GO:0003677">
    <property type="term" value="F:DNA binding"/>
    <property type="evidence" value="ECO:0007669"/>
    <property type="project" value="UniProtKB-UniRule"/>
</dbReference>
<dbReference type="GO" id="GO:0070063">
    <property type="term" value="F:RNA polymerase binding"/>
    <property type="evidence" value="ECO:0007669"/>
    <property type="project" value="InterPro"/>
</dbReference>
<dbReference type="InterPro" id="IPR028624">
    <property type="entry name" value="Tscrpt_elong_fac_GreA/B"/>
</dbReference>
<evidence type="ECO:0000259" key="10">
    <source>
        <dbReference type="Pfam" id="PF01272"/>
    </source>
</evidence>
<gene>
    <name evidence="8" type="primary">greA</name>
    <name evidence="12" type="ORF">FC75_GL001187</name>
</gene>
<dbReference type="GO" id="GO:0003746">
    <property type="term" value="F:translation elongation factor activity"/>
    <property type="evidence" value="ECO:0007669"/>
    <property type="project" value="UniProtKB-KW"/>
</dbReference>
<dbReference type="InterPro" id="IPR023459">
    <property type="entry name" value="Tscrpt_elong_fac_GreA/B_fam"/>
</dbReference>
<dbReference type="Pfam" id="PF03449">
    <property type="entry name" value="GreA_GreB_N"/>
    <property type="match status" value="1"/>
</dbReference>
<dbReference type="Gene3D" id="3.10.50.30">
    <property type="entry name" value="Transcription elongation factor, GreA/GreB, C-terminal domain"/>
    <property type="match status" value="1"/>
</dbReference>
<keyword evidence="5 8" id="KW-0804">Transcription</keyword>
<dbReference type="Gene3D" id="1.10.287.180">
    <property type="entry name" value="Transcription elongation factor, GreA/GreB, N-terminal domain"/>
    <property type="match status" value="1"/>
</dbReference>
<dbReference type="OrthoDB" id="9808774at2"/>
<dbReference type="EMBL" id="AYZJ01000022">
    <property type="protein sequence ID" value="KRN24814.1"/>
    <property type="molecule type" value="Genomic_DNA"/>
</dbReference>
<evidence type="ECO:0000256" key="9">
    <source>
        <dbReference type="RuleBase" id="RU000556"/>
    </source>
</evidence>
<reference evidence="12 13" key="1">
    <citation type="journal article" date="2015" name="Genome Announc.">
        <title>Expanding the biotechnology potential of lactobacilli through comparative genomics of 213 strains and associated genera.</title>
        <authorList>
            <person name="Sun Z."/>
            <person name="Harris H.M."/>
            <person name="McCann A."/>
            <person name="Guo C."/>
            <person name="Argimon S."/>
            <person name="Zhang W."/>
            <person name="Yang X."/>
            <person name="Jeffery I.B."/>
            <person name="Cooney J.C."/>
            <person name="Kagawa T.F."/>
            <person name="Liu W."/>
            <person name="Song Y."/>
            <person name="Salvetti E."/>
            <person name="Wrobel A."/>
            <person name="Rasinkangas P."/>
            <person name="Parkhill J."/>
            <person name="Rea M.C."/>
            <person name="O'Sullivan O."/>
            <person name="Ritari J."/>
            <person name="Douillard F.P."/>
            <person name="Paul Ross R."/>
            <person name="Yang R."/>
            <person name="Briner A.E."/>
            <person name="Felis G.E."/>
            <person name="de Vos W.M."/>
            <person name="Barrangou R."/>
            <person name="Klaenhammer T.R."/>
            <person name="Caufield P.W."/>
            <person name="Cui Y."/>
            <person name="Zhang H."/>
            <person name="O'Toole P.W."/>
        </authorList>
    </citation>
    <scope>NUCLEOTIDE SEQUENCE [LARGE SCALE GENOMIC DNA]</scope>
    <source>
        <strain evidence="12 13">DSM 22697</strain>
    </source>
</reference>
<protein>
    <recommendedName>
        <fullName evidence="2 8">Transcription elongation factor GreA</fullName>
    </recommendedName>
    <alternativeName>
        <fullName evidence="7 8">Transcript cleavage factor GreA</fullName>
    </alternativeName>
</protein>
<evidence type="ECO:0000256" key="6">
    <source>
        <dbReference type="ARBA" id="ARBA00024916"/>
    </source>
</evidence>
<evidence type="ECO:0000256" key="3">
    <source>
        <dbReference type="ARBA" id="ARBA00023015"/>
    </source>
</evidence>
<evidence type="ECO:0000313" key="12">
    <source>
        <dbReference type="EMBL" id="KRN24814.1"/>
    </source>
</evidence>
<dbReference type="NCBIfam" id="NF001261">
    <property type="entry name" value="PRK00226.1-2"/>
    <property type="match status" value="1"/>
</dbReference>
<dbReference type="InterPro" id="IPR036953">
    <property type="entry name" value="GreA/GreB_C_sf"/>
</dbReference>
<dbReference type="AlphaFoldDB" id="A0A0R2F9P8"/>
<dbReference type="InterPro" id="IPR022691">
    <property type="entry name" value="Tscrpt_elong_fac_GreA/B_N"/>
</dbReference>
<evidence type="ECO:0000313" key="13">
    <source>
        <dbReference type="Proteomes" id="UP000050865"/>
    </source>
</evidence>
<feature type="domain" description="Transcription elongation factor GreA/GreB C-terminal" evidence="10">
    <location>
        <begin position="83"/>
        <end position="157"/>
    </location>
</feature>
<dbReference type="SUPFAM" id="SSF54534">
    <property type="entry name" value="FKBP-like"/>
    <property type="match status" value="1"/>
</dbReference>
<comment type="function">
    <text evidence="6 8 9">Necessary for efficient RNA polymerase transcription elongation past template-encoded arresting sites. The arresting sites in DNA have the property of trapping a certain fraction of elongating RNA polymerases that pass through, resulting in locked ternary complexes. Cleavage of the nascent transcript by cleavage factors such as GreA or GreB allows the resumption of elongation from the new 3'terminus. GreA releases sequences of 2 to 3 nucleotides.</text>
</comment>